<dbReference type="AlphaFoldDB" id="A0AAF0QYG9"/>
<dbReference type="EMBL" id="CP133617">
    <property type="protein sequence ID" value="WMV32804.1"/>
    <property type="molecule type" value="Genomic_DNA"/>
</dbReference>
<proteinExistence type="predicted"/>
<keyword evidence="2" id="KW-1185">Reference proteome</keyword>
<organism evidence="1 2">
    <name type="scientific">Solanum verrucosum</name>
    <dbReference type="NCBI Taxonomy" id="315347"/>
    <lineage>
        <taxon>Eukaryota</taxon>
        <taxon>Viridiplantae</taxon>
        <taxon>Streptophyta</taxon>
        <taxon>Embryophyta</taxon>
        <taxon>Tracheophyta</taxon>
        <taxon>Spermatophyta</taxon>
        <taxon>Magnoliopsida</taxon>
        <taxon>eudicotyledons</taxon>
        <taxon>Gunneridae</taxon>
        <taxon>Pentapetalae</taxon>
        <taxon>asterids</taxon>
        <taxon>lamiids</taxon>
        <taxon>Solanales</taxon>
        <taxon>Solanaceae</taxon>
        <taxon>Solanoideae</taxon>
        <taxon>Solaneae</taxon>
        <taxon>Solanum</taxon>
    </lineage>
</organism>
<gene>
    <name evidence="1" type="ORF">MTR67_026189</name>
</gene>
<protein>
    <recommendedName>
        <fullName evidence="3">Polyprotein protein</fullName>
    </recommendedName>
</protein>
<evidence type="ECO:0008006" key="3">
    <source>
        <dbReference type="Google" id="ProtNLM"/>
    </source>
</evidence>
<reference evidence="1" key="1">
    <citation type="submission" date="2023-08" db="EMBL/GenBank/DDBJ databases">
        <title>A de novo genome assembly of Solanum verrucosum Schlechtendal, a Mexican diploid species geographically isolated from the other diploid A-genome species in potato relatives.</title>
        <authorList>
            <person name="Hosaka K."/>
        </authorList>
    </citation>
    <scope>NUCLEOTIDE SEQUENCE</scope>
    <source>
        <tissue evidence="1">Young leaves</tissue>
    </source>
</reference>
<accession>A0AAF0QYG9</accession>
<evidence type="ECO:0000313" key="2">
    <source>
        <dbReference type="Proteomes" id="UP001234989"/>
    </source>
</evidence>
<dbReference type="Proteomes" id="UP001234989">
    <property type="component" value="Chromosome 6"/>
</dbReference>
<name>A0AAF0QYG9_SOLVR</name>
<evidence type="ECO:0000313" key="1">
    <source>
        <dbReference type="EMBL" id="WMV32804.1"/>
    </source>
</evidence>
<sequence length="154" mass="16619">MLGLIWPDLRGKSIDKVKGPAEQRPTKDTSDRMGIYDTNLTTLKSYGEDDDERRRAAPVDTSPVVDVEILETDTSLPTQAGEPSGTPNTSIIVPSSSVVATTSTAIVASQTPLTQVMLFKIRHMAQSADVHDSRVEATIPFKIERAIAATLALI</sequence>